<sequence length="61" mass="6941">MPSSEMLATCLGCQIDILQQSDTKWTLRRLRAIVSRLEPVQKPAGGREAKRLAKKTKFEVR</sequence>
<protein>
    <submittedName>
        <fullName evidence="1">Uncharacterized protein</fullName>
    </submittedName>
</protein>
<comment type="caution">
    <text evidence="1">The sequence shown here is derived from an EMBL/GenBank/DDBJ whole genome shotgun (WGS) entry which is preliminary data.</text>
</comment>
<organism evidence="1 2">
    <name type="scientific">Melanopsichium pennsylvanicum</name>
    <dbReference type="NCBI Taxonomy" id="63383"/>
    <lineage>
        <taxon>Eukaryota</taxon>
        <taxon>Fungi</taxon>
        <taxon>Dikarya</taxon>
        <taxon>Basidiomycota</taxon>
        <taxon>Ustilaginomycotina</taxon>
        <taxon>Ustilaginomycetes</taxon>
        <taxon>Ustilaginales</taxon>
        <taxon>Ustilaginaceae</taxon>
        <taxon>Melanopsichium</taxon>
    </lineage>
</organism>
<name>A0AAJ4XMV7_9BASI</name>
<dbReference type="AlphaFoldDB" id="A0AAJ4XMV7"/>
<evidence type="ECO:0000313" key="1">
    <source>
        <dbReference type="EMBL" id="SNX83918.1"/>
    </source>
</evidence>
<dbReference type="EMBL" id="OAPG01000005">
    <property type="protein sequence ID" value="SNX83918.1"/>
    <property type="molecule type" value="Genomic_DNA"/>
</dbReference>
<accession>A0AAJ4XMV7</accession>
<gene>
    <name evidence="1" type="ORF">MEPE_02626</name>
</gene>
<reference evidence="1" key="1">
    <citation type="submission" date="2023-10" db="EMBL/GenBank/DDBJ databases">
        <authorList>
            <person name="Guldener U."/>
        </authorList>
    </citation>
    <scope>NUCLEOTIDE SEQUENCE</scope>
    <source>
        <strain evidence="1">Mp4</strain>
    </source>
</reference>
<proteinExistence type="predicted"/>
<dbReference type="Proteomes" id="UP001294444">
    <property type="component" value="Unassembled WGS sequence"/>
</dbReference>
<evidence type="ECO:0000313" key="2">
    <source>
        <dbReference type="Proteomes" id="UP001294444"/>
    </source>
</evidence>
<keyword evidence="2" id="KW-1185">Reference proteome</keyword>